<accession>A0ACB8RC73</accession>
<protein>
    <submittedName>
        <fullName evidence="1">Uncharacterized protein</fullName>
    </submittedName>
</protein>
<organism evidence="1 2">
    <name type="scientific">Auriscalpium vulgare</name>
    <dbReference type="NCBI Taxonomy" id="40419"/>
    <lineage>
        <taxon>Eukaryota</taxon>
        <taxon>Fungi</taxon>
        <taxon>Dikarya</taxon>
        <taxon>Basidiomycota</taxon>
        <taxon>Agaricomycotina</taxon>
        <taxon>Agaricomycetes</taxon>
        <taxon>Russulales</taxon>
        <taxon>Auriscalpiaceae</taxon>
        <taxon>Auriscalpium</taxon>
    </lineage>
</organism>
<sequence>MPPRQSNRTPKPSAKKVAQQESKKDDSDGGTHDGSPIDEDRPVLKRKRWVVRATPYGLISNGFPSSAAPESRHERSPDGSGSEDDHSDESRRRRSQKRRRRQSPSINVPSKEQHANKAEGGRGRARHRQKFVDDEAEESSGDGRDGGDDEHPQKSDTLSSDDGVTGPASRRDPTSTGKTGRSNLKDTTDEPPTSTKRKAARQRSPTPAMSDEDNVKKGAKRKAKDMPTSPSKSSRAKAARHRSPTPMITDDDREHVKSNRSTTSSPSKSGKAKAARHTSPTPPLSDDGKEEKPKLRTTSSPSKSSRAKAARYKSPTPPMTDDDKEDVKSKSRKAKAARHKSPTPQITDEEDDYESPKPVSKSKSKGTPTKSAKGKAVRQRSPDPSSAKKDGRLSATKAHTKRTPTPDFDDDGSFDEPLKPMELTKPSGAGSLRGGTEQVVAMEDVDMSPEDRALLIKEDSMAILLSGKQITPQTRCEITIPSRMDPIMARTFRSGLPPLRQTMTGPDIVTQGFSAMTDKEKYGVVDYEALADLVAFARDGTKLVNASRADPAEYETLLAQRSGSSTIAMRYQTCLFVSFVFSTVSNIITPRVTNNGSTMYKEMRGHPVSMEWERLLGFCGAIFREATFDLFALGGTVGYSSFGDKPEAPQPQGPNKAWLSTSPSSKRYAMPGRTATDLNSMTRKPLSTSDNIPVWDISSQYRGPSPDTIRDAPEDVLTMFSDDANLWKEEIPVDSLVAVFHTISSFRNGQNLQSLSFNIQGALILAMPTAAVPKAAGASVEFVQGSSRRRSTRK</sequence>
<keyword evidence="2" id="KW-1185">Reference proteome</keyword>
<dbReference type="Proteomes" id="UP000814033">
    <property type="component" value="Unassembled WGS sequence"/>
</dbReference>
<gene>
    <name evidence="1" type="ORF">FA95DRAFT_1611143</name>
</gene>
<evidence type="ECO:0000313" key="2">
    <source>
        <dbReference type="Proteomes" id="UP000814033"/>
    </source>
</evidence>
<reference evidence="1" key="2">
    <citation type="journal article" date="2022" name="New Phytol.">
        <title>Evolutionary transition to the ectomycorrhizal habit in the genomes of a hyperdiverse lineage of mushroom-forming fungi.</title>
        <authorList>
            <person name="Looney B."/>
            <person name="Miyauchi S."/>
            <person name="Morin E."/>
            <person name="Drula E."/>
            <person name="Courty P.E."/>
            <person name="Kohler A."/>
            <person name="Kuo A."/>
            <person name="LaButti K."/>
            <person name="Pangilinan J."/>
            <person name="Lipzen A."/>
            <person name="Riley R."/>
            <person name="Andreopoulos W."/>
            <person name="He G."/>
            <person name="Johnson J."/>
            <person name="Nolan M."/>
            <person name="Tritt A."/>
            <person name="Barry K.W."/>
            <person name="Grigoriev I.V."/>
            <person name="Nagy L.G."/>
            <person name="Hibbett D."/>
            <person name="Henrissat B."/>
            <person name="Matheny P.B."/>
            <person name="Labbe J."/>
            <person name="Martin F.M."/>
        </authorList>
    </citation>
    <scope>NUCLEOTIDE SEQUENCE</scope>
    <source>
        <strain evidence="1">FP105234-sp</strain>
    </source>
</reference>
<comment type="caution">
    <text evidence="1">The sequence shown here is derived from an EMBL/GenBank/DDBJ whole genome shotgun (WGS) entry which is preliminary data.</text>
</comment>
<reference evidence="1" key="1">
    <citation type="submission" date="2021-02" db="EMBL/GenBank/DDBJ databases">
        <authorList>
            <consortium name="DOE Joint Genome Institute"/>
            <person name="Ahrendt S."/>
            <person name="Looney B.P."/>
            <person name="Miyauchi S."/>
            <person name="Morin E."/>
            <person name="Drula E."/>
            <person name="Courty P.E."/>
            <person name="Chicoki N."/>
            <person name="Fauchery L."/>
            <person name="Kohler A."/>
            <person name="Kuo A."/>
            <person name="Labutti K."/>
            <person name="Pangilinan J."/>
            <person name="Lipzen A."/>
            <person name="Riley R."/>
            <person name="Andreopoulos W."/>
            <person name="He G."/>
            <person name="Johnson J."/>
            <person name="Barry K.W."/>
            <person name="Grigoriev I.V."/>
            <person name="Nagy L."/>
            <person name="Hibbett D."/>
            <person name="Henrissat B."/>
            <person name="Matheny P.B."/>
            <person name="Labbe J."/>
            <person name="Martin F."/>
        </authorList>
    </citation>
    <scope>NUCLEOTIDE SEQUENCE</scope>
    <source>
        <strain evidence="1">FP105234-sp</strain>
    </source>
</reference>
<dbReference type="EMBL" id="MU276133">
    <property type="protein sequence ID" value="KAI0041271.1"/>
    <property type="molecule type" value="Genomic_DNA"/>
</dbReference>
<proteinExistence type="predicted"/>
<name>A0ACB8RC73_9AGAM</name>
<evidence type="ECO:0000313" key="1">
    <source>
        <dbReference type="EMBL" id="KAI0041271.1"/>
    </source>
</evidence>